<dbReference type="HOGENOM" id="CLU_050910_0_3_5"/>
<sequence>MNDRLPKPVNAMSANDTTSSRGHNIEHGHGSFFGRRKGHKLRNHQADLIENLLPHLALDPAHADASDPGALFQAPVDEMRLEIGFGGGEHLIAEALAFPRTGFIGCEPYVNGMAKILAQIEAHNIANIRLFAGDAAELLAWAQPSSFARIDLIHPDPWPKRRHWKRRFVQDATIAEMSRILKSDGEFRFVCDIDDYCAWTLMHMQRSADFIWTAERASDWQRPWPHYTMTRYGRKADREGRKAAYLIFRHVSS</sequence>
<evidence type="ECO:0000256" key="6">
    <source>
        <dbReference type="ARBA" id="ARBA00022694"/>
    </source>
</evidence>
<protein>
    <recommendedName>
        <fullName evidence="7">tRNA (guanine-N(7)-)-methyltransferase</fullName>
        <ecNumber evidence="7">2.1.1.33</ecNumber>
    </recommendedName>
    <alternativeName>
        <fullName evidence="7">tRNA (guanine(46)-N(7))-methyltransferase</fullName>
    </alternativeName>
    <alternativeName>
        <fullName evidence="7">tRNA(m7G46)-methyltransferase</fullName>
    </alternativeName>
</protein>
<dbReference type="EMBL" id="AGWX01000005">
    <property type="protein sequence ID" value="EKS34922.1"/>
    <property type="molecule type" value="Genomic_DNA"/>
</dbReference>
<comment type="function">
    <text evidence="2 7">Catalyzes the formation of N(7)-methylguanine at position 46 (m7G46) in tRNA.</text>
</comment>
<evidence type="ECO:0000256" key="3">
    <source>
        <dbReference type="ARBA" id="ARBA00022603"/>
    </source>
</evidence>
<keyword evidence="6 7" id="KW-0819">tRNA processing</keyword>
<keyword evidence="4 7" id="KW-0808">Transferase</keyword>
<feature type="binding site" evidence="7">
    <location>
        <position position="156"/>
    </location>
    <ligand>
        <name>S-adenosyl-L-methionine</name>
        <dbReference type="ChEBI" id="CHEBI:59789"/>
    </ligand>
</feature>
<gene>
    <name evidence="7" type="primary">trmB</name>
    <name evidence="9" type="ORF">HMPREF9695_04832</name>
</gene>
<dbReference type="PROSITE" id="PS51625">
    <property type="entry name" value="SAM_MT_TRMB"/>
    <property type="match status" value="1"/>
</dbReference>
<evidence type="ECO:0000313" key="9">
    <source>
        <dbReference type="EMBL" id="EKS34922.1"/>
    </source>
</evidence>
<dbReference type="Proteomes" id="UP000001096">
    <property type="component" value="Unassembled WGS sequence"/>
</dbReference>
<dbReference type="PANTHER" id="PTHR23417:SF14">
    <property type="entry name" value="PENTACOTRIPEPTIDE-REPEAT REGION OF PRORP DOMAIN-CONTAINING PROTEIN"/>
    <property type="match status" value="1"/>
</dbReference>
<comment type="similarity">
    <text evidence="7">Belongs to the class I-like SAM-binding methyltransferase superfamily. TrmB family.</text>
</comment>
<feature type="binding site" evidence="7">
    <location>
        <position position="160"/>
    </location>
    <ligand>
        <name>substrate</name>
    </ligand>
</feature>
<reference evidence="9 10" key="1">
    <citation type="submission" date="2012-04" db="EMBL/GenBank/DDBJ databases">
        <title>The Genome Sequence of Afipia broomeae ATCC 49717.</title>
        <authorList>
            <consortium name="The Broad Institute Genome Sequencing Platform"/>
            <person name="Earl A."/>
            <person name="Ward D."/>
            <person name="Feldgarden M."/>
            <person name="Gevers D."/>
            <person name="Huys G."/>
            <person name="Walker B."/>
            <person name="Young S.K."/>
            <person name="Zeng Q."/>
            <person name="Gargeya S."/>
            <person name="Fitzgerald M."/>
            <person name="Haas B."/>
            <person name="Abouelleil A."/>
            <person name="Alvarado L."/>
            <person name="Arachchi H.M."/>
            <person name="Berlin A."/>
            <person name="Chapman S.B."/>
            <person name="Goldberg J."/>
            <person name="Griggs A."/>
            <person name="Gujja S."/>
            <person name="Hansen M."/>
            <person name="Howarth C."/>
            <person name="Imamovic A."/>
            <person name="Larimer J."/>
            <person name="McCowen C."/>
            <person name="Montmayeur A."/>
            <person name="Murphy C."/>
            <person name="Neiman D."/>
            <person name="Pearson M."/>
            <person name="Priest M."/>
            <person name="Roberts A."/>
            <person name="Saif S."/>
            <person name="Shea T."/>
            <person name="Sisk P."/>
            <person name="Sykes S."/>
            <person name="Wortman J."/>
            <person name="Nusbaum C."/>
            <person name="Birren B."/>
        </authorList>
    </citation>
    <scope>NUCLEOTIDE SEQUENCE [LARGE SCALE GENOMIC DNA]</scope>
    <source>
        <strain evidence="9 10">ATCC 49717</strain>
    </source>
</reference>
<feature type="region of interest" description="Disordered" evidence="8">
    <location>
        <begin position="1"/>
        <end position="36"/>
    </location>
</feature>
<comment type="catalytic activity">
    <reaction evidence="1 7">
        <text>guanosine(46) in tRNA + S-adenosyl-L-methionine = N(7)-methylguanosine(46) in tRNA + S-adenosyl-L-homocysteine</text>
        <dbReference type="Rhea" id="RHEA:42708"/>
        <dbReference type="Rhea" id="RHEA-COMP:10188"/>
        <dbReference type="Rhea" id="RHEA-COMP:10189"/>
        <dbReference type="ChEBI" id="CHEBI:57856"/>
        <dbReference type="ChEBI" id="CHEBI:59789"/>
        <dbReference type="ChEBI" id="CHEBI:74269"/>
        <dbReference type="ChEBI" id="CHEBI:74480"/>
        <dbReference type="EC" id="2.1.1.33"/>
    </reaction>
</comment>
<feature type="binding site" evidence="7">
    <location>
        <position position="134"/>
    </location>
    <ligand>
        <name>S-adenosyl-L-methionine</name>
        <dbReference type="ChEBI" id="CHEBI:59789"/>
    </ligand>
</feature>
<dbReference type="InterPro" id="IPR029063">
    <property type="entry name" value="SAM-dependent_MTases_sf"/>
</dbReference>
<dbReference type="GO" id="GO:0008176">
    <property type="term" value="F:tRNA (guanine(46)-N7)-methyltransferase activity"/>
    <property type="evidence" value="ECO:0007669"/>
    <property type="project" value="UniProtKB-UniRule"/>
</dbReference>
<evidence type="ECO:0000256" key="7">
    <source>
        <dbReference type="HAMAP-Rule" id="MF_01057"/>
    </source>
</evidence>
<dbReference type="Pfam" id="PF02390">
    <property type="entry name" value="Methyltransf_4"/>
    <property type="match status" value="1"/>
</dbReference>
<evidence type="ECO:0000313" key="10">
    <source>
        <dbReference type="Proteomes" id="UP000001096"/>
    </source>
</evidence>
<feature type="compositionally biased region" description="Polar residues" evidence="8">
    <location>
        <begin position="12"/>
        <end position="22"/>
    </location>
</feature>
<evidence type="ECO:0000256" key="1">
    <source>
        <dbReference type="ARBA" id="ARBA00000142"/>
    </source>
</evidence>
<dbReference type="PATRIC" id="fig|883078.3.peg.4993"/>
<evidence type="ECO:0000256" key="4">
    <source>
        <dbReference type="ARBA" id="ARBA00022679"/>
    </source>
</evidence>
<dbReference type="SUPFAM" id="SSF53335">
    <property type="entry name" value="S-adenosyl-L-methionine-dependent methyltransferases"/>
    <property type="match status" value="1"/>
</dbReference>
<evidence type="ECO:0000256" key="8">
    <source>
        <dbReference type="SAM" id="MobiDB-lite"/>
    </source>
</evidence>
<keyword evidence="3 7" id="KW-0489">Methyltransferase</keyword>
<comment type="pathway">
    <text evidence="7">tRNA modification; N(7)-methylguanine-tRNA biosynthesis.</text>
</comment>
<comment type="caution">
    <text evidence="7">Lacks conserved residue(s) required for the propagation of feature annotation.</text>
</comment>
<dbReference type="HAMAP" id="MF_01057">
    <property type="entry name" value="tRNA_methyltr_TrmB"/>
    <property type="match status" value="1"/>
</dbReference>
<dbReference type="eggNOG" id="COG0220">
    <property type="taxonomic scope" value="Bacteria"/>
</dbReference>
<proteinExistence type="inferred from homology"/>
<feature type="binding site" evidence="7">
    <location>
        <position position="192"/>
    </location>
    <ligand>
        <name>substrate</name>
    </ligand>
</feature>
<dbReference type="Gene3D" id="3.40.50.150">
    <property type="entry name" value="Vaccinia Virus protein VP39"/>
    <property type="match status" value="1"/>
</dbReference>
<organism evidence="9 10">
    <name type="scientific">Afipia broomeae ATCC 49717</name>
    <dbReference type="NCBI Taxonomy" id="883078"/>
    <lineage>
        <taxon>Bacteria</taxon>
        <taxon>Pseudomonadati</taxon>
        <taxon>Pseudomonadota</taxon>
        <taxon>Alphaproteobacteria</taxon>
        <taxon>Hyphomicrobiales</taxon>
        <taxon>Nitrobacteraceae</taxon>
        <taxon>Afipia</taxon>
    </lineage>
</organism>
<dbReference type="InterPro" id="IPR055361">
    <property type="entry name" value="tRNA_methyltr_TrmB_bact"/>
</dbReference>
<comment type="caution">
    <text evidence="9">The sequence shown here is derived from an EMBL/GenBank/DDBJ whole genome shotgun (WGS) entry which is preliminary data.</text>
</comment>
<keyword evidence="5 7" id="KW-0949">S-adenosyl-L-methionine</keyword>
<dbReference type="UniPathway" id="UPA00989"/>
<feature type="binding site" evidence="7">
    <location>
        <position position="107"/>
    </location>
    <ligand>
        <name>S-adenosyl-L-methionine</name>
        <dbReference type="ChEBI" id="CHEBI:59789"/>
    </ligand>
</feature>
<dbReference type="PANTHER" id="PTHR23417">
    <property type="entry name" value="3-DEOXY-D-MANNO-OCTULOSONIC-ACID TRANSFERASE/TRNA GUANINE-N 7 - -METHYLTRANSFERASE"/>
    <property type="match status" value="1"/>
</dbReference>
<dbReference type="AlphaFoldDB" id="K8NX56"/>
<feature type="binding site" evidence="7">
    <location>
        <position position="82"/>
    </location>
    <ligand>
        <name>S-adenosyl-L-methionine</name>
        <dbReference type="ChEBI" id="CHEBI:59789"/>
    </ligand>
</feature>
<evidence type="ECO:0000256" key="2">
    <source>
        <dbReference type="ARBA" id="ARBA00003015"/>
    </source>
</evidence>
<accession>K8NX56</accession>
<dbReference type="EC" id="2.1.1.33" evidence="7"/>
<dbReference type="GO" id="GO:0043527">
    <property type="term" value="C:tRNA methyltransferase complex"/>
    <property type="evidence" value="ECO:0007669"/>
    <property type="project" value="TreeGrafter"/>
</dbReference>
<evidence type="ECO:0000256" key="5">
    <source>
        <dbReference type="ARBA" id="ARBA00022691"/>
    </source>
</evidence>
<name>K8NX56_9BRAD</name>
<dbReference type="InterPro" id="IPR003358">
    <property type="entry name" value="tRNA_(Gua-N-7)_MeTrfase_Trmb"/>
</dbReference>
<keyword evidence="10" id="KW-1185">Reference proteome</keyword>